<evidence type="ECO:0000313" key="2">
    <source>
        <dbReference type="EMBL" id="RAK60784.1"/>
    </source>
</evidence>
<dbReference type="Proteomes" id="UP000249842">
    <property type="component" value="Unassembled WGS sequence"/>
</dbReference>
<sequence length="426" mass="45850">MSGASAMRSEPEHSEPPRIVSPGLETALEHFASSELLAAGKVNIIALDAVVERFGGRWTMRREQVHAHVHAYLDRHLTDQGYYLRTSDTDTLICLPDMVRHAAQATCLRYLRDILGHFLGESQLGDLRIHEVLAISGDGVVAQRVDPMDPRVIAGAAAQSAPRIIAPEAPPPSGRAVHQWTPFVSASGRAVQVSCELEPVYELRGLSRIGVRLLRTSTYLDEGRDLTPEEYAALPQRDILRIDLATISAGLAGLKAEAGRSKDPSIILPVSVASLSNLDGRAQIVSAFKEARELVDKGVICQLCEVELVPPSIVLATTALIRPFSLLVVGQVKDCTPHRIQQLKGAGLQGLAFDCATPPTDAEFVVWARPRIAAAHSVAKSLLLYGLASTAQARLAAALGVSHAAIRRPRRLEAAPREAARLEAAP</sequence>
<evidence type="ECO:0000256" key="1">
    <source>
        <dbReference type="SAM" id="MobiDB-lite"/>
    </source>
</evidence>
<keyword evidence="3" id="KW-1185">Reference proteome</keyword>
<reference evidence="3" key="1">
    <citation type="submission" date="2018-05" db="EMBL/GenBank/DDBJ databases">
        <authorList>
            <person name="Li X."/>
        </authorList>
    </citation>
    <scope>NUCLEOTIDE SEQUENCE [LARGE SCALE GENOMIC DNA]</scope>
    <source>
        <strain evidence="3">HKS-05</strain>
    </source>
</reference>
<dbReference type="AlphaFoldDB" id="A0A328B4K2"/>
<protein>
    <submittedName>
        <fullName evidence="2">Uncharacterized protein</fullName>
    </submittedName>
</protein>
<accession>A0A328B4K2</accession>
<proteinExistence type="predicted"/>
<gene>
    <name evidence="2" type="ORF">DJ021_13695</name>
</gene>
<name>A0A328B4K2_9CAUL</name>
<organism evidence="2 3">
    <name type="scientific">Phenylobacterium hankyongense</name>
    <dbReference type="NCBI Taxonomy" id="1813876"/>
    <lineage>
        <taxon>Bacteria</taxon>
        <taxon>Pseudomonadati</taxon>
        <taxon>Pseudomonadota</taxon>
        <taxon>Alphaproteobacteria</taxon>
        <taxon>Caulobacterales</taxon>
        <taxon>Caulobacteraceae</taxon>
        <taxon>Phenylobacterium</taxon>
    </lineage>
</organism>
<dbReference type="EMBL" id="QFYP01000001">
    <property type="protein sequence ID" value="RAK60784.1"/>
    <property type="molecule type" value="Genomic_DNA"/>
</dbReference>
<comment type="caution">
    <text evidence="2">The sequence shown here is derived from an EMBL/GenBank/DDBJ whole genome shotgun (WGS) entry which is preliminary data.</text>
</comment>
<feature type="region of interest" description="Disordered" evidence="1">
    <location>
        <begin position="1"/>
        <end position="20"/>
    </location>
</feature>
<evidence type="ECO:0000313" key="3">
    <source>
        <dbReference type="Proteomes" id="UP000249842"/>
    </source>
</evidence>